<keyword evidence="9" id="KW-0234">DNA repair</keyword>
<dbReference type="PROSITE" id="PS51217">
    <property type="entry name" value="UVRD_HELICASE_CTER"/>
    <property type="match status" value="1"/>
</dbReference>
<dbReference type="PANTHER" id="PTHR11070:SF48">
    <property type="entry name" value="ATP-DEPENDENT HELICASE_NUCLEASE SUBUNIT A"/>
    <property type="match status" value="1"/>
</dbReference>
<dbReference type="GO" id="GO:0043138">
    <property type="term" value="F:3'-5' DNA helicase activity"/>
    <property type="evidence" value="ECO:0007669"/>
    <property type="project" value="UniProtKB-EC"/>
</dbReference>
<comment type="caution">
    <text evidence="19">The sequence shown here is derived from an EMBL/GenBank/DDBJ whole genome shotgun (WGS) entry which is preliminary data.</text>
</comment>
<dbReference type="NCBIfam" id="TIGR02785">
    <property type="entry name" value="addA_Gpos"/>
    <property type="match status" value="1"/>
</dbReference>
<keyword evidence="4 14" id="KW-0378">Hydrolase</keyword>
<evidence type="ECO:0000256" key="16">
    <source>
        <dbReference type="SAM" id="MobiDB-lite"/>
    </source>
</evidence>
<evidence type="ECO:0000256" key="6">
    <source>
        <dbReference type="ARBA" id="ARBA00022839"/>
    </source>
</evidence>
<dbReference type="InterPro" id="IPR014017">
    <property type="entry name" value="DNA_helicase_UvrD-like_C"/>
</dbReference>
<keyword evidence="7 14" id="KW-0067">ATP-binding</keyword>
<dbReference type="STRING" id="796943.HMPREF9625_00596"/>
<feature type="domain" description="UvrD-like helicase ATP-binding" evidence="17">
    <location>
        <begin position="2"/>
        <end position="458"/>
    </location>
</feature>
<protein>
    <recommendedName>
        <fullName evidence="12">DNA 3'-5' helicase</fullName>
        <ecNumber evidence="12">5.6.2.4</ecNumber>
    </recommendedName>
</protein>
<feature type="domain" description="UvrD-like helicase C-terminal" evidence="18">
    <location>
        <begin position="470"/>
        <end position="789"/>
    </location>
</feature>
<dbReference type="Gene3D" id="3.40.50.300">
    <property type="entry name" value="P-loop containing nucleotide triphosphate hydrolases"/>
    <property type="match status" value="4"/>
</dbReference>
<evidence type="ECO:0000256" key="15">
    <source>
        <dbReference type="SAM" id="Coils"/>
    </source>
</evidence>
<dbReference type="GO" id="GO:0004527">
    <property type="term" value="F:exonuclease activity"/>
    <property type="evidence" value="ECO:0007669"/>
    <property type="project" value="UniProtKB-KW"/>
</dbReference>
<dbReference type="SUPFAM" id="SSF52980">
    <property type="entry name" value="Restriction endonuclease-like"/>
    <property type="match status" value="1"/>
</dbReference>
<keyword evidence="2 14" id="KW-0547">Nucleotide-binding</keyword>
<dbReference type="InterPro" id="IPR027417">
    <property type="entry name" value="P-loop_NTPase"/>
</dbReference>
<evidence type="ECO:0000256" key="8">
    <source>
        <dbReference type="ARBA" id="ARBA00023125"/>
    </source>
</evidence>
<keyword evidence="3" id="KW-0227">DNA damage</keyword>
<evidence type="ECO:0000259" key="17">
    <source>
        <dbReference type="PROSITE" id="PS51198"/>
    </source>
</evidence>
<accession>G9WML3</accession>
<dbReference type="GO" id="GO:0003677">
    <property type="term" value="F:DNA binding"/>
    <property type="evidence" value="ECO:0007669"/>
    <property type="project" value="UniProtKB-KW"/>
</dbReference>
<dbReference type="Pfam" id="PF13361">
    <property type="entry name" value="UvrD_C"/>
    <property type="match status" value="1"/>
</dbReference>
<feature type="binding site" evidence="14">
    <location>
        <begin position="23"/>
        <end position="30"/>
    </location>
    <ligand>
        <name>ATP</name>
        <dbReference type="ChEBI" id="CHEBI:30616"/>
    </ligand>
</feature>
<dbReference type="GO" id="GO:0005829">
    <property type="term" value="C:cytosol"/>
    <property type="evidence" value="ECO:0007669"/>
    <property type="project" value="TreeGrafter"/>
</dbReference>
<evidence type="ECO:0000256" key="10">
    <source>
        <dbReference type="ARBA" id="ARBA00023235"/>
    </source>
</evidence>
<evidence type="ECO:0000256" key="9">
    <source>
        <dbReference type="ARBA" id="ARBA00023204"/>
    </source>
</evidence>
<evidence type="ECO:0000256" key="3">
    <source>
        <dbReference type="ARBA" id="ARBA00022763"/>
    </source>
</evidence>
<dbReference type="InterPro" id="IPR011335">
    <property type="entry name" value="Restrct_endonuc-II-like"/>
</dbReference>
<dbReference type="PROSITE" id="PS51198">
    <property type="entry name" value="UVRD_HELICASE_ATP_BIND"/>
    <property type="match status" value="1"/>
</dbReference>
<comment type="catalytic activity">
    <reaction evidence="11">
        <text>Couples ATP hydrolysis with the unwinding of duplex DNA by translocating in the 3'-5' direction.</text>
        <dbReference type="EC" id="5.6.2.4"/>
    </reaction>
</comment>
<proteinExistence type="predicted"/>
<keyword evidence="8" id="KW-0238">DNA-binding</keyword>
<dbReference type="Pfam" id="PF00580">
    <property type="entry name" value="UvrD-helicase"/>
    <property type="match status" value="1"/>
</dbReference>
<evidence type="ECO:0000256" key="7">
    <source>
        <dbReference type="ARBA" id="ARBA00022840"/>
    </source>
</evidence>
<keyword evidence="15" id="KW-0175">Coiled coil</keyword>
<dbReference type="PANTHER" id="PTHR11070">
    <property type="entry name" value="UVRD / RECB / PCRA DNA HELICASE FAMILY MEMBER"/>
    <property type="match status" value="1"/>
</dbReference>
<organism evidence="19 20">
    <name type="scientific">Oribacterium parvum ACB1</name>
    <dbReference type="NCBI Taxonomy" id="796943"/>
    <lineage>
        <taxon>Bacteria</taxon>
        <taxon>Bacillati</taxon>
        <taxon>Bacillota</taxon>
        <taxon>Clostridia</taxon>
        <taxon>Lachnospirales</taxon>
        <taxon>Lachnospiraceae</taxon>
        <taxon>Oribacterium</taxon>
    </lineage>
</organism>
<dbReference type="InterPro" id="IPR014016">
    <property type="entry name" value="UvrD-like_ATP-bd"/>
</dbReference>
<dbReference type="PATRIC" id="fig|796943.3.peg.991"/>
<comment type="catalytic activity">
    <reaction evidence="13">
        <text>ATP + H2O = ADP + phosphate + H(+)</text>
        <dbReference type="Rhea" id="RHEA:13065"/>
        <dbReference type="ChEBI" id="CHEBI:15377"/>
        <dbReference type="ChEBI" id="CHEBI:15378"/>
        <dbReference type="ChEBI" id="CHEBI:30616"/>
        <dbReference type="ChEBI" id="CHEBI:43474"/>
        <dbReference type="ChEBI" id="CHEBI:456216"/>
        <dbReference type="EC" id="5.6.2.4"/>
    </reaction>
</comment>
<dbReference type="EMBL" id="AFZC02000003">
    <property type="protein sequence ID" value="EHL11766.1"/>
    <property type="molecule type" value="Genomic_DNA"/>
</dbReference>
<keyword evidence="10" id="KW-0413">Isomerase</keyword>
<dbReference type="AlphaFoldDB" id="G9WML3"/>
<gene>
    <name evidence="19" type="ORF">HMPREF9625_00596</name>
</gene>
<dbReference type="GO" id="GO:0033202">
    <property type="term" value="C:DNA helicase complex"/>
    <property type="evidence" value="ECO:0007669"/>
    <property type="project" value="TreeGrafter"/>
</dbReference>
<sequence length="1198" mass="139190">MPRWTEEQQSVISHRDGNLLVSAAAGSGKTAVLVEHVIDRILDKDNPISLSSLVLMTFTEAAAAEMKERIKLRLTEVYSETKDSFLQREITLLSTAKISTIDSFCKKLIQENYSSLGIEPNFRIGEENELSLLQEDIIEELLEEEYSKSEERFLSFVDQFSSGKQDKGIQEIILKLYRLATSNPFPEEYLKNLEKDSEVNWKGYHLHRIRASILELKNILRDGLLLCDEEGGPMEYKERLEDEYETLLALSEIKNEEEQGEVLHLLLKKIQAIEFGRLKNSKAERKDEVKAKRDLVKAVIQNWQKNYSILPEDIEDKMETEGRKRLQEAIRLSLLFLERYQEEKRERNILDFSDLEHFALKLLYEEQEGEKVYSAIANELAGELSEILVDEYQDSNMVQEYIVKALSKERFSTGNVFQVGDVKQSIYRFRLARPELFLVKYYDENYPKIFLQKNFRSFKGVIDVVNACFYKIMKKDLGGIEYDRESSLFLGREEKEGVDDQAELLLTETEDSEESALKLECRMIAQKIKELHHQGIEYKDMVILLRSPKKSAKDMVEVFTEEGIPSYAESAGGYYSQPEVETLLSMLSVIDNPKQDIALAAVLRSPMYSFTDEELSFLTIKYGSLVSAFACFSEEKKNSSMEVGRNSSSEGEEKGSESAHNPKESGVGKNKADYPSELDGKWEHFCRSLERYRILSRNLRIHELLYMLYEESSYYLYVQSLPMGEKRKANLDRLIDDAKKFEKGSYSGLFHFIRYIEKARKKDYDEGEASVYSENDNLLRIMSIHHSKGLQFKVVFLSLLQKSFNKMDSRETILLDEQLGMASDYIDLEERIKYPSLHRTAIKEKINEENLGEELRLLYVAMTRAEEKLIMTASCSSFSKLEKKFAAKQDLSIEDLRGANSYLDFLMLAFSKVIFQGLEHSPLKLSLLTQETIKDEAEKEKEEAIDVEKALYQFLRSPKEKTIEEECWDKDFHYVYPHEESTHLYPKYAVSLLKEEAMEKLKEEMRSLEKKEKTEVIQIQELPNEDTEFHSYSEKKEKSRGARIGDSFHHALALFDYNKGLEQLPDILEEEELELIHRGKLEKYLASPLGIKMKEAFREKRLFREKHFMQALPYKELFQKGEEREEVLLQGIIDAFIVEEDGIILVDYKTDRVGNAAELVERYRKQMELYSAALEAIIGIKVKRRVLYSFALGKEVEL</sequence>
<dbReference type="Gene3D" id="3.90.320.10">
    <property type="match status" value="1"/>
</dbReference>
<feature type="coiled-coil region" evidence="15">
    <location>
        <begin position="991"/>
        <end position="1018"/>
    </location>
</feature>
<name>G9WML3_9FIRM</name>
<evidence type="ECO:0000259" key="18">
    <source>
        <dbReference type="PROSITE" id="PS51217"/>
    </source>
</evidence>
<evidence type="ECO:0000256" key="14">
    <source>
        <dbReference type="PROSITE-ProRule" id="PRU00560"/>
    </source>
</evidence>
<evidence type="ECO:0000256" key="5">
    <source>
        <dbReference type="ARBA" id="ARBA00022806"/>
    </source>
</evidence>
<evidence type="ECO:0000256" key="2">
    <source>
        <dbReference type="ARBA" id="ARBA00022741"/>
    </source>
</evidence>
<dbReference type="GO" id="GO:0005524">
    <property type="term" value="F:ATP binding"/>
    <property type="evidence" value="ECO:0007669"/>
    <property type="project" value="UniProtKB-UniRule"/>
</dbReference>
<dbReference type="SUPFAM" id="SSF52540">
    <property type="entry name" value="P-loop containing nucleoside triphosphate hydrolases"/>
    <property type="match status" value="1"/>
</dbReference>
<dbReference type="Proteomes" id="UP000018461">
    <property type="component" value="Unassembled WGS sequence"/>
</dbReference>
<keyword evidence="20" id="KW-1185">Reference proteome</keyword>
<dbReference type="InterPro" id="IPR000212">
    <property type="entry name" value="DNA_helicase_UvrD/REP"/>
</dbReference>
<evidence type="ECO:0000313" key="19">
    <source>
        <dbReference type="EMBL" id="EHL11766.1"/>
    </source>
</evidence>
<evidence type="ECO:0000256" key="12">
    <source>
        <dbReference type="ARBA" id="ARBA00034808"/>
    </source>
</evidence>
<dbReference type="Gene3D" id="1.10.486.10">
    <property type="entry name" value="PCRA, domain 4"/>
    <property type="match status" value="1"/>
</dbReference>
<dbReference type="HOGENOM" id="CLU_001114_3_1_9"/>
<dbReference type="Pfam" id="PF12705">
    <property type="entry name" value="PDDEXK_1"/>
    <property type="match status" value="1"/>
</dbReference>
<evidence type="ECO:0000313" key="20">
    <source>
        <dbReference type="Proteomes" id="UP000018461"/>
    </source>
</evidence>
<reference evidence="19" key="1">
    <citation type="submission" date="2011-08" db="EMBL/GenBank/DDBJ databases">
        <authorList>
            <consortium name="The Broad Institute Genome Sequencing Platform"/>
            <person name="Earl A."/>
            <person name="Ward D."/>
            <person name="Feldgarden M."/>
            <person name="Gevers D."/>
            <person name="Sizova M."/>
            <person name="Hazen A."/>
            <person name="Epstein S."/>
            <person name="Young S.K."/>
            <person name="Zeng Q."/>
            <person name="Gargeya S."/>
            <person name="Fitzgerald M."/>
            <person name="Haas B."/>
            <person name="Abouelleil A."/>
            <person name="Alvarado L."/>
            <person name="Arachchi H.M."/>
            <person name="Berlin A."/>
            <person name="Brown A."/>
            <person name="Chapman S.B."/>
            <person name="Chen Z."/>
            <person name="Dunbar C."/>
            <person name="Freedman E."/>
            <person name="Gearin G."/>
            <person name="Gellesch M."/>
            <person name="Goldberg J."/>
            <person name="Griggs A."/>
            <person name="Gujja S."/>
            <person name="Heiman D."/>
            <person name="Howarth C."/>
            <person name="Larson L."/>
            <person name="Lui A."/>
            <person name="MacDonald P.J.P."/>
            <person name="Montmayeur A."/>
            <person name="Murphy C."/>
            <person name="Neiman D."/>
            <person name="Pearson M."/>
            <person name="Priest M."/>
            <person name="Roberts A."/>
            <person name="Saif S."/>
            <person name="Shea T."/>
            <person name="Shenoy N."/>
            <person name="Sisk P."/>
            <person name="Stolte C."/>
            <person name="Sykes S."/>
            <person name="Wortman J."/>
            <person name="Nusbaum C."/>
            <person name="Birren B."/>
        </authorList>
    </citation>
    <scope>NUCLEOTIDE SEQUENCE</scope>
    <source>
        <strain evidence="19">ACB1</strain>
    </source>
</reference>
<dbReference type="InterPro" id="IPR011604">
    <property type="entry name" value="PDDEXK-like_dom_sf"/>
</dbReference>
<reference evidence="19" key="2">
    <citation type="submission" date="2013-03" db="EMBL/GenBank/DDBJ databases">
        <title>The Genome Sequence of Oribacterium sp. ACB1.</title>
        <authorList>
            <consortium name="The Broad Institute Genomics Platform"/>
            <consortium name="The Broad Institute Genome Sequencing Center for Infectious Disease"/>
            <person name="Earl A."/>
            <person name="Ward D."/>
            <person name="Feldgarden M."/>
            <person name="Gevers D."/>
            <person name="Sizova M."/>
            <person name="Hazen A."/>
            <person name="Epstein S."/>
            <person name="Walker B."/>
            <person name="Young S."/>
            <person name="Zeng Q."/>
            <person name="Gargeya S."/>
            <person name="Fitzgerald M."/>
            <person name="Haas B."/>
            <person name="Abouelleil A."/>
            <person name="Allen A.W."/>
            <person name="Alvarado L."/>
            <person name="Arachchi H.M."/>
            <person name="Berlin A.M."/>
            <person name="Chapman S.B."/>
            <person name="Gainer-Dewar J."/>
            <person name="Goldberg J."/>
            <person name="Griggs A."/>
            <person name="Gujja S."/>
            <person name="Hansen M."/>
            <person name="Howarth C."/>
            <person name="Imamovic A."/>
            <person name="Ireland A."/>
            <person name="Larimer J."/>
            <person name="McCowan C."/>
            <person name="Murphy C."/>
            <person name="Pearson M."/>
            <person name="Poon T.W."/>
            <person name="Priest M."/>
            <person name="Roberts A."/>
            <person name="Saif S."/>
            <person name="Shea T."/>
            <person name="Sisk P."/>
            <person name="Sykes S."/>
            <person name="Wortman J."/>
            <person name="Nusbaum C."/>
            <person name="Birren B."/>
        </authorList>
    </citation>
    <scope>NUCLEOTIDE SEQUENCE [LARGE SCALE GENOMIC DNA]</scope>
    <source>
        <strain evidence="19">ACB1</strain>
    </source>
</reference>
<dbReference type="RefSeq" id="WP_009534458.1">
    <property type="nucleotide sequence ID" value="NZ_KE148312.1"/>
</dbReference>
<evidence type="ECO:0000256" key="1">
    <source>
        <dbReference type="ARBA" id="ARBA00022722"/>
    </source>
</evidence>
<feature type="compositionally biased region" description="Basic and acidic residues" evidence="16">
    <location>
        <begin position="651"/>
        <end position="663"/>
    </location>
</feature>
<dbReference type="GO" id="GO:0006302">
    <property type="term" value="P:double-strand break repair"/>
    <property type="evidence" value="ECO:0007669"/>
    <property type="project" value="InterPro"/>
</dbReference>
<evidence type="ECO:0000256" key="11">
    <source>
        <dbReference type="ARBA" id="ARBA00034617"/>
    </source>
</evidence>
<keyword evidence="1" id="KW-0540">Nuclease</keyword>
<dbReference type="EC" id="5.6.2.4" evidence="12"/>
<evidence type="ECO:0000256" key="4">
    <source>
        <dbReference type="ARBA" id="ARBA00022801"/>
    </source>
</evidence>
<dbReference type="InterPro" id="IPR014152">
    <property type="entry name" value="AddA"/>
</dbReference>
<dbReference type="GO" id="GO:0000725">
    <property type="term" value="P:recombinational repair"/>
    <property type="evidence" value="ECO:0007669"/>
    <property type="project" value="TreeGrafter"/>
</dbReference>
<evidence type="ECO:0000256" key="13">
    <source>
        <dbReference type="ARBA" id="ARBA00048988"/>
    </source>
</evidence>
<keyword evidence="5 14" id="KW-0347">Helicase</keyword>
<dbReference type="GO" id="GO:0016887">
    <property type="term" value="F:ATP hydrolysis activity"/>
    <property type="evidence" value="ECO:0007669"/>
    <property type="project" value="RHEA"/>
</dbReference>
<keyword evidence="6" id="KW-0269">Exonuclease</keyword>
<dbReference type="InterPro" id="IPR038726">
    <property type="entry name" value="PDDEXK_AddAB-type"/>
</dbReference>
<feature type="region of interest" description="Disordered" evidence="16">
    <location>
        <begin position="640"/>
        <end position="672"/>
    </location>
</feature>